<proteinExistence type="predicted"/>
<dbReference type="AlphaFoldDB" id="A0A409XL61"/>
<dbReference type="Proteomes" id="UP000283269">
    <property type="component" value="Unassembled WGS sequence"/>
</dbReference>
<evidence type="ECO:0000313" key="1">
    <source>
        <dbReference type="EMBL" id="PPQ91513.1"/>
    </source>
</evidence>
<protein>
    <recommendedName>
        <fullName evidence="3">Ribosomal protein L29</fullName>
    </recommendedName>
</protein>
<gene>
    <name evidence="1" type="ORF">CVT25_008910</name>
</gene>
<sequence length="108" mass="12667">MPCLLRRITSSFTRNSETNQLKTPIFDTPLANQTVEELEMLRREILIAYNKTIDQKETAKQNYRPAAAKSAHYQARSLRLKLNLVERELHRRLPLIAKVVKKAKLFYL</sequence>
<comment type="caution">
    <text evidence="1">The sequence shown here is derived from an EMBL/GenBank/DDBJ whole genome shotgun (WGS) entry which is preliminary data.</text>
</comment>
<reference evidence="1 2" key="1">
    <citation type="journal article" date="2018" name="Evol. Lett.">
        <title>Horizontal gene cluster transfer increased hallucinogenic mushroom diversity.</title>
        <authorList>
            <person name="Reynolds H.T."/>
            <person name="Vijayakumar V."/>
            <person name="Gluck-Thaler E."/>
            <person name="Korotkin H.B."/>
            <person name="Matheny P.B."/>
            <person name="Slot J.C."/>
        </authorList>
    </citation>
    <scope>NUCLEOTIDE SEQUENCE [LARGE SCALE GENOMIC DNA]</scope>
    <source>
        <strain evidence="1 2">2631</strain>
    </source>
</reference>
<dbReference type="InParanoid" id="A0A409XL61"/>
<accession>A0A409XL61</accession>
<evidence type="ECO:0000313" key="2">
    <source>
        <dbReference type="Proteomes" id="UP000283269"/>
    </source>
</evidence>
<dbReference type="EMBL" id="NHYD01001333">
    <property type="protein sequence ID" value="PPQ91513.1"/>
    <property type="molecule type" value="Genomic_DNA"/>
</dbReference>
<organism evidence="1 2">
    <name type="scientific">Psilocybe cyanescens</name>
    <dbReference type="NCBI Taxonomy" id="93625"/>
    <lineage>
        <taxon>Eukaryota</taxon>
        <taxon>Fungi</taxon>
        <taxon>Dikarya</taxon>
        <taxon>Basidiomycota</taxon>
        <taxon>Agaricomycotina</taxon>
        <taxon>Agaricomycetes</taxon>
        <taxon>Agaricomycetidae</taxon>
        <taxon>Agaricales</taxon>
        <taxon>Agaricineae</taxon>
        <taxon>Strophariaceae</taxon>
        <taxon>Psilocybe</taxon>
    </lineage>
</organism>
<name>A0A409XL61_PSICY</name>
<keyword evidence="2" id="KW-1185">Reference proteome</keyword>
<evidence type="ECO:0008006" key="3">
    <source>
        <dbReference type="Google" id="ProtNLM"/>
    </source>
</evidence>